<dbReference type="Proteomes" id="UP001303046">
    <property type="component" value="Unassembled WGS sequence"/>
</dbReference>
<evidence type="ECO:0000256" key="2">
    <source>
        <dbReference type="ARBA" id="ARBA00022692"/>
    </source>
</evidence>
<feature type="transmembrane region" description="Helical" evidence="5">
    <location>
        <begin position="142"/>
        <end position="165"/>
    </location>
</feature>
<dbReference type="Pfam" id="PF10292">
    <property type="entry name" value="7TM_GPCR_Srab"/>
    <property type="match status" value="1"/>
</dbReference>
<dbReference type="InterPro" id="IPR053286">
    <property type="entry name" value="Nematode_rcpt-like_srab"/>
</dbReference>
<reference evidence="6 7" key="1">
    <citation type="submission" date="2023-08" db="EMBL/GenBank/DDBJ databases">
        <title>A Necator americanus chromosomal reference genome.</title>
        <authorList>
            <person name="Ilik V."/>
            <person name="Petrzelkova K.J."/>
            <person name="Pardy F."/>
            <person name="Fuh T."/>
            <person name="Niatou-Singa F.S."/>
            <person name="Gouil Q."/>
            <person name="Baker L."/>
            <person name="Ritchie M.E."/>
            <person name="Jex A.R."/>
            <person name="Gazzola D."/>
            <person name="Li H."/>
            <person name="Toshio Fujiwara R."/>
            <person name="Zhan B."/>
            <person name="Aroian R.V."/>
            <person name="Pafco B."/>
            <person name="Schwarz E.M."/>
        </authorList>
    </citation>
    <scope>NUCLEOTIDE SEQUENCE [LARGE SCALE GENOMIC DNA]</scope>
    <source>
        <strain evidence="6 7">Aroian</strain>
        <tissue evidence="6">Whole animal</tissue>
    </source>
</reference>
<dbReference type="PANTHER" id="PTHR46561">
    <property type="entry name" value="SERPENTINE RECEPTOR, CLASS AB (CLASS A-LIKE)-RELATED"/>
    <property type="match status" value="1"/>
</dbReference>
<feature type="transmembrane region" description="Helical" evidence="5">
    <location>
        <begin position="102"/>
        <end position="122"/>
    </location>
</feature>
<feature type="transmembrane region" description="Helical" evidence="5">
    <location>
        <begin position="274"/>
        <end position="295"/>
    </location>
</feature>
<evidence type="ECO:0000256" key="3">
    <source>
        <dbReference type="ARBA" id="ARBA00022989"/>
    </source>
</evidence>
<proteinExistence type="predicted"/>
<evidence type="ECO:0000313" key="6">
    <source>
        <dbReference type="EMBL" id="KAK6752366.1"/>
    </source>
</evidence>
<feature type="transmembrane region" description="Helical" evidence="5">
    <location>
        <begin position="185"/>
        <end position="205"/>
    </location>
</feature>
<evidence type="ECO:0008006" key="8">
    <source>
        <dbReference type="Google" id="ProtNLM"/>
    </source>
</evidence>
<comment type="subcellular location">
    <subcellularLocation>
        <location evidence="1">Membrane</location>
        <topology evidence="1">Multi-pass membrane protein</topology>
    </subcellularLocation>
</comment>
<dbReference type="InterPro" id="IPR019408">
    <property type="entry name" value="7TM_GPCR_serpentine_rcpt_Srab"/>
</dbReference>
<dbReference type="EMBL" id="JAVFWL010000004">
    <property type="protein sequence ID" value="KAK6752366.1"/>
    <property type="molecule type" value="Genomic_DNA"/>
</dbReference>
<feature type="transmembrane region" description="Helical" evidence="5">
    <location>
        <begin position="244"/>
        <end position="268"/>
    </location>
</feature>
<comment type="caution">
    <text evidence="6">The sequence shown here is derived from an EMBL/GenBank/DDBJ whole genome shotgun (WGS) entry which is preliminary data.</text>
</comment>
<evidence type="ECO:0000313" key="7">
    <source>
        <dbReference type="Proteomes" id="UP001303046"/>
    </source>
</evidence>
<keyword evidence="4 5" id="KW-0472">Membrane</keyword>
<evidence type="ECO:0000256" key="1">
    <source>
        <dbReference type="ARBA" id="ARBA00004141"/>
    </source>
</evidence>
<evidence type="ECO:0000256" key="5">
    <source>
        <dbReference type="SAM" id="Phobius"/>
    </source>
</evidence>
<protein>
    <recommendedName>
        <fullName evidence="8">G protein-coupled receptor</fullName>
    </recommendedName>
</protein>
<name>A0ABR1DSA2_NECAM</name>
<evidence type="ECO:0000256" key="4">
    <source>
        <dbReference type="ARBA" id="ARBA00023136"/>
    </source>
</evidence>
<keyword evidence="2 5" id="KW-0812">Transmembrane</keyword>
<keyword evidence="7" id="KW-1185">Reference proteome</keyword>
<sequence length="374" mass="42883">MFCGFERDKIFILCEETRTGVAQSVRASAATPRSIDSSKPPQCQPNPSSLRCWETNKLTKYETLMGITFWRPRITLHTTDLVVYLSSHESDCDMFPSFLRCLLMRIPLVASLTFVCTSNLMIAMERHVSTYKAKTYESNRSVGFLLVGLQAIIAGTLVFVMYSGTKFNLNTRLFYCLATAADHPFRTIAPISTLIILQFSAMIILKVTERENTKRSIEQRLNPDLKVRYNVGENLRTITIVIPFCYSCCFFTTLFTLVSCFVIFFNHIFEKPMYFALLEASLLLPVYSLMVPGLIRRMNRRVNQKNRSALQHHINSSKSVSVTSVYFDPSTWAWMNEREEEKTKKIVEENAQLRNNLLQLKAVSAFKKTLNATK</sequence>
<organism evidence="6 7">
    <name type="scientific">Necator americanus</name>
    <name type="common">Human hookworm</name>
    <dbReference type="NCBI Taxonomy" id="51031"/>
    <lineage>
        <taxon>Eukaryota</taxon>
        <taxon>Metazoa</taxon>
        <taxon>Ecdysozoa</taxon>
        <taxon>Nematoda</taxon>
        <taxon>Chromadorea</taxon>
        <taxon>Rhabditida</taxon>
        <taxon>Rhabditina</taxon>
        <taxon>Rhabditomorpha</taxon>
        <taxon>Strongyloidea</taxon>
        <taxon>Ancylostomatidae</taxon>
        <taxon>Bunostominae</taxon>
        <taxon>Necator</taxon>
    </lineage>
</organism>
<accession>A0ABR1DSA2</accession>
<keyword evidence="3 5" id="KW-1133">Transmembrane helix</keyword>
<gene>
    <name evidence="6" type="primary">Necator_chrIV.g16954</name>
    <name evidence="6" type="ORF">RB195_003656</name>
</gene>
<dbReference type="PANTHER" id="PTHR46561:SF11">
    <property type="entry name" value="SERPENTINE RECEPTOR CLASS ALPHA_BETA-14"/>
    <property type="match status" value="1"/>
</dbReference>